<protein>
    <recommendedName>
        <fullName evidence="2">HprK-related kinase A</fullName>
    </recommendedName>
</protein>
<dbReference type="InterPro" id="IPR027417">
    <property type="entry name" value="P-loop_NTPase"/>
</dbReference>
<evidence type="ECO:0008006" key="2">
    <source>
        <dbReference type="Google" id="ProtNLM"/>
    </source>
</evidence>
<dbReference type="NCBIfam" id="TIGR04352">
    <property type="entry name" value="HprK_rel_A"/>
    <property type="match status" value="1"/>
</dbReference>
<evidence type="ECO:0000313" key="1">
    <source>
        <dbReference type="EMBL" id="AEQ20461.1"/>
    </source>
</evidence>
<reference evidence="1" key="1">
    <citation type="journal article" date="2004" name="Appl. Environ. Microbiol.">
        <title>Long-chain N-acyltyrosine synthases from environmental DNA.</title>
        <authorList>
            <person name="Brady S.F."/>
            <person name="Chao C.J."/>
            <person name="Clardy J."/>
        </authorList>
    </citation>
    <scope>NUCLEOTIDE SEQUENCE</scope>
</reference>
<accession>G4WVK9</accession>
<organism evidence="1">
    <name type="scientific">uncultured bacterium CSL132</name>
    <dbReference type="NCBI Taxonomy" id="1091568"/>
    <lineage>
        <taxon>Bacteria</taxon>
        <taxon>environmental samples</taxon>
    </lineage>
</organism>
<dbReference type="Gene3D" id="3.40.50.300">
    <property type="entry name" value="P-loop containing nucleotide triphosphate hydrolases"/>
    <property type="match status" value="1"/>
</dbReference>
<dbReference type="InterPro" id="IPR027600">
    <property type="entry name" value="HprK-rel_A"/>
</dbReference>
<proteinExistence type="predicted"/>
<sequence length="308" mass="34636">MLVGDLSRREFAGRLASAGLSIQFGPFNLRIRSDLESFASLAHHLYEPYPVLDAETIRDFHVEIASPRGLRRLRRWVRPQACFSVDGQSIFAPYRADHAFPALEWGINWCIATRAHHFLMLHSAVVERDGQAMVFPAWPGHGKSTLCAALIHSGWRLLSDEFGLVRPEDGLLLPVPRLISLKDASIDVIRRFSPKAVIGPLFYGTRKGTVAHVRAPAESIRRAQEPARPRWFIFPRWTADAAFTLEPMPKSQAFLMVATNAFNYEVLDETAFRLVAEMVRTCDCYSLRYSDLNEAVTALEKLSGSIDG</sequence>
<reference evidence="1" key="2">
    <citation type="journal article" date="2011" name="J. Bacteriol.">
        <title>Long-chain N-acyl amino acid synthases are linked to the putative PEP-CTERM/exosortase protein-sorting system in Gram-negative bacteria.</title>
        <authorList>
            <person name="Craig J.W."/>
            <person name="Cherry M.A."/>
            <person name="Brady S.F."/>
        </authorList>
    </citation>
    <scope>NUCLEOTIDE SEQUENCE</scope>
</reference>
<name>G4WVK9_9BACT</name>
<dbReference type="AlphaFoldDB" id="G4WVK9"/>
<dbReference type="EMBL" id="JF429410">
    <property type="protein sequence ID" value="AEQ20461.1"/>
    <property type="molecule type" value="Genomic_DNA"/>
</dbReference>
<dbReference type="SUPFAM" id="SSF53795">
    <property type="entry name" value="PEP carboxykinase-like"/>
    <property type="match status" value="1"/>
</dbReference>